<comment type="caution">
    <text evidence="9">The sequence shown here is derived from an EMBL/GenBank/DDBJ whole genome shotgun (WGS) entry which is preliminary data.</text>
</comment>
<dbReference type="SMART" id="SM00355">
    <property type="entry name" value="ZnF_C2H2"/>
    <property type="match status" value="3"/>
</dbReference>
<feature type="compositionally biased region" description="Basic and acidic residues" evidence="7">
    <location>
        <begin position="1"/>
        <end position="14"/>
    </location>
</feature>
<dbReference type="GO" id="GO:1990904">
    <property type="term" value="C:ribonucleoprotein complex"/>
    <property type="evidence" value="ECO:0007669"/>
    <property type="project" value="UniProtKB-KW"/>
</dbReference>
<evidence type="ECO:0000256" key="7">
    <source>
        <dbReference type="SAM" id="MobiDB-lite"/>
    </source>
</evidence>
<dbReference type="InterPro" id="IPR000554">
    <property type="entry name" value="Ribosomal_eS7"/>
</dbReference>
<proteinExistence type="inferred from homology"/>
<evidence type="ECO:0000256" key="2">
    <source>
        <dbReference type="ARBA" id="ARBA00022980"/>
    </source>
</evidence>
<comment type="similarity">
    <text evidence="1">Belongs to the eukaryotic ribosomal protein eS7 family.</text>
</comment>
<dbReference type="InterPro" id="IPR036236">
    <property type="entry name" value="Znf_C2H2_sf"/>
</dbReference>
<dbReference type="Gene3D" id="3.30.160.60">
    <property type="entry name" value="Classic Zinc Finger"/>
    <property type="match status" value="1"/>
</dbReference>
<organism evidence="9 10">
    <name type="scientific">Culex pipiens pipiens</name>
    <name type="common">Northern house mosquito</name>
    <dbReference type="NCBI Taxonomy" id="38569"/>
    <lineage>
        <taxon>Eukaryota</taxon>
        <taxon>Metazoa</taxon>
        <taxon>Ecdysozoa</taxon>
        <taxon>Arthropoda</taxon>
        <taxon>Hexapoda</taxon>
        <taxon>Insecta</taxon>
        <taxon>Pterygota</taxon>
        <taxon>Neoptera</taxon>
        <taxon>Endopterygota</taxon>
        <taxon>Diptera</taxon>
        <taxon>Nematocera</taxon>
        <taxon>Culicoidea</taxon>
        <taxon>Culicidae</taxon>
        <taxon>Culicinae</taxon>
        <taxon>Culicini</taxon>
        <taxon>Culex</taxon>
        <taxon>Culex</taxon>
    </lineage>
</organism>
<evidence type="ECO:0000256" key="4">
    <source>
        <dbReference type="ARBA" id="ARBA00035279"/>
    </source>
</evidence>
<sequence length="519" mass="59136">MDASRHGTRNEPTTRRHQTPSQSEDDEADEAVRIVPRKCLMCLQPYDELGSVATESPDELKRIVDNIYKIAKIQVTPTGGKIEPLCSSCRAKLGFDFDEDAYYEMLRKMYSETSPGTTTHHPTTTTTAASPTAMLANGGLPVHIGLLPLENPDSPTGPLLDTACGTFVVTELAPDDPADKSDLKCVICSKVFNFKSTLRLHIRSHHNTTIREPEPHKPTRKPRMYECVDCSMSFKLKYDYDKHQAIHNRSNLFQCEICFKLFKHKSYYMMHRNAKRCKALETPFVHLPYATTTPKNSRSISPGSANWTIINYIRYEHISPTVQHKFAMVFGSKVIKSGGAEPDAFEGQIGQAILELEMNSDLKPQLRDLHITRAREIEFNNKKAIVIYVPVPKQKAFQKVQTRLVRELEKKFSGKHVVFIGERRILPKPQRGRRDPNKQKRPRSRTLTAVYDAILEDLVFPAEVVGKRIRVKLDGSQLIKVHLDKNQQTTIEHKVDTFTSVYKKLTGRDVTFEFPEPYL</sequence>
<dbReference type="SUPFAM" id="SSF57667">
    <property type="entry name" value="beta-beta-alpha zinc fingers"/>
    <property type="match status" value="2"/>
</dbReference>
<feature type="domain" description="C2H2-type" evidence="8">
    <location>
        <begin position="183"/>
        <end position="210"/>
    </location>
</feature>
<dbReference type="PROSITE" id="PS00948">
    <property type="entry name" value="RIBOSOMAL_S7E"/>
    <property type="match status" value="1"/>
</dbReference>
<protein>
    <recommendedName>
        <fullName evidence="4">Small ribosomal subunit protein eS7</fullName>
    </recommendedName>
    <alternativeName>
        <fullName evidence="5">40S ribosomal protein S7</fullName>
    </alternativeName>
</protein>
<name>A0ABD1DPH8_CULPP</name>
<evidence type="ECO:0000313" key="10">
    <source>
        <dbReference type="Proteomes" id="UP001562425"/>
    </source>
</evidence>
<dbReference type="InterPro" id="IPR013087">
    <property type="entry name" value="Znf_C2H2_type"/>
</dbReference>
<evidence type="ECO:0000256" key="3">
    <source>
        <dbReference type="ARBA" id="ARBA00023274"/>
    </source>
</evidence>
<keyword evidence="6" id="KW-0863">Zinc-finger</keyword>
<dbReference type="GO" id="GO:0005840">
    <property type="term" value="C:ribosome"/>
    <property type="evidence" value="ECO:0007669"/>
    <property type="project" value="UniProtKB-KW"/>
</dbReference>
<dbReference type="InterPro" id="IPR047861">
    <property type="entry name" value="Ribosomal_eS7_CS"/>
</dbReference>
<keyword evidence="6" id="KW-0862">Zinc</keyword>
<dbReference type="PROSITE" id="PS00028">
    <property type="entry name" value="ZINC_FINGER_C2H2_1"/>
    <property type="match status" value="2"/>
</dbReference>
<feature type="region of interest" description="Disordered" evidence="7">
    <location>
        <begin position="1"/>
        <end position="29"/>
    </location>
</feature>
<keyword evidence="6" id="KW-0479">Metal-binding</keyword>
<keyword evidence="2" id="KW-0689">Ribosomal protein</keyword>
<accession>A0ABD1DPH8</accession>
<keyword evidence="10" id="KW-1185">Reference proteome</keyword>
<feature type="domain" description="C2H2-type" evidence="8">
    <location>
        <begin position="225"/>
        <end position="252"/>
    </location>
</feature>
<dbReference type="Pfam" id="PF01251">
    <property type="entry name" value="Ribosomal_S7e"/>
    <property type="match status" value="1"/>
</dbReference>
<evidence type="ECO:0000256" key="1">
    <source>
        <dbReference type="ARBA" id="ARBA00007820"/>
    </source>
</evidence>
<dbReference type="PANTHER" id="PTHR11278">
    <property type="entry name" value="40S RIBOSOMAL PROTEIN S7"/>
    <property type="match status" value="1"/>
</dbReference>
<evidence type="ECO:0000313" key="9">
    <source>
        <dbReference type="EMBL" id="KAL1400807.1"/>
    </source>
</evidence>
<evidence type="ECO:0000256" key="6">
    <source>
        <dbReference type="PROSITE-ProRule" id="PRU00042"/>
    </source>
</evidence>
<evidence type="ECO:0000259" key="8">
    <source>
        <dbReference type="PROSITE" id="PS50157"/>
    </source>
</evidence>
<gene>
    <name evidence="9" type="ORF">pipiens_001147</name>
</gene>
<dbReference type="EMBL" id="JBEHCU010005121">
    <property type="protein sequence ID" value="KAL1400807.1"/>
    <property type="molecule type" value="Genomic_DNA"/>
</dbReference>
<dbReference type="AlphaFoldDB" id="A0ABD1DPH8"/>
<dbReference type="Pfam" id="PF00096">
    <property type="entry name" value="zf-C2H2"/>
    <property type="match status" value="1"/>
</dbReference>
<evidence type="ECO:0000256" key="5">
    <source>
        <dbReference type="ARBA" id="ARBA00035404"/>
    </source>
</evidence>
<dbReference type="GO" id="GO:0008270">
    <property type="term" value="F:zinc ion binding"/>
    <property type="evidence" value="ECO:0007669"/>
    <property type="project" value="UniProtKB-KW"/>
</dbReference>
<keyword evidence="3" id="KW-0687">Ribonucleoprotein</keyword>
<dbReference type="PROSITE" id="PS50157">
    <property type="entry name" value="ZINC_FINGER_C2H2_2"/>
    <property type="match status" value="2"/>
</dbReference>
<dbReference type="Proteomes" id="UP001562425">
    <property type="component" value="Unassembled WGS sequence"/>
</dbReference>
<reference evidence="9 10" key="1">
    <citation type="submission" date="2024-05" db="EMBL/GenBank/DDBJ databases">
        <title>Culex pipiens pipiens assembly and annotation.</title>
        <authorList>
            <person name="Alout H."/>
            <person name="Durand T."/>
        </authorList>
    </citation>
    <scope>NUCLEOTIDE SEQUENCE [LARGE SCALE GENOMIC DNA]</scope>
    <source>
        <strain evidence="9">HA-2024</strain>
        <tissue evidence="9">Whole body</tissue>
    </source>
</reference>
<dbReference type="PANTHER" id="PTHR11278:SF0">
    <property type="entry name" value="SMALL RIBOSOMAL SUBUNIT PROTEIN ES7"/>
    <property type="match status" value="1"/>
</dbReference>